<feature type="coiled-coil region" evidence="1">
    <location>
        <begin position="63"/>
        <end position="104"/>
    </location>
</feature>
<dbReference type="PANTHER" id="PTHR23347:SF6">
    <property type="entry name" value="FI17904P1"/>
    <property type="match status" value="1"/>
</dbReference>
<protein>
    <recommendedName>
        <fullName evidence="3">Harmonin-binding protein USHBP1 PDZ-binding domain-containing protein</fullName>
    </recommendedName>
</protein>
<feature type="domain" description="Harmonin-binding protein USHBP1 PDZ-binding" evidence="3">
    <location>
        <begin position="358"/>
        <end position="421"/>
    </location>
</feature>
<dbReference type="FunCoup" id="A0A7R8YTJ9">
    <property type="interactions" value="329"/>
</dbReference>
<dbReference type="Proteomes" id="UP000594454">
    <property type="component" value="Chromosome 3"/>
</dbReference>
<dbReference type="Pfam" id="PF10506">
    <property type="entry name" value="USHBP1_PDZ-bd"/>
    <property type="match status" value="1"/>
</dbReference>
<evidence type="ECO:0000256" key="2">
    <source>
        <dbReference type="SAM" id="MobiDB-lite"/>
    </source>
</evidence>
<sequence>MCSGDQDNGTMDNWCKHEFIFGSNPRGRLSSPNAFRDVYNDSNYQRYDVINARPPNTEKEVDQTGYEKRMEDLTQKLKELEHSNNELRKRLDEAVEEKQEAYCRLEVISVAHESRITEMHCVIAELSKKLRAKQDATIAEESEQEGSELSFQCESARDSEAGGESVADNKVEVDEASPEPQTEPPLPSIPAHKNQVEALQEEVLHLKAQIAFLQSQIANENDSSPEAHQQTNNKDLYQDETVDATYDNANDPKTEYENWNLLQTQLADEEMLGQQYILTKENINQVGKQQSSAPITKVAERVKLRRTIEDTSLTDSAVLSSGVNPIEVVENLMSSIIQPENIIEDEISTSELKIEVQRLQRRVDNLKARNSVLTLTLNECKRHCEHLYLLCGKYESNAIALQAALNCSDRAIEAYDVMLALLESKLALLKDKSIAAQESRHAVEAVARHLLDRLDSERSFNENSLGPWQNTVCISNSQIIDPWTQEDDNRLRNHVSKLKGRRSTIQNTVVTFESPFYTEPEISKTFTDFSKEAVHENPQVDLEMAVLMQEMLSLREDVIETRQKAERTERDKHIAFEKVRLLQDALSQLQAHLTESEVLVDLATKNRSSYSEVDHAAVIERQLIEALTRESQLKSRIQSLIGTASVTKKTSEEKYTKVQNNLTELQKANLNLSRSLELHKRKYQTRIKRLEQKIMELNRIISQQQQCPADNIPETTL</sequence>
<feature type="coiled-coil region" evidence="1">
    <location>
        <begin position="648"/>
        <end position="707"/>
    </location>
</feature>
<evidence type="ECO:0000259" key="3">
    <source>
        <dbReference type="Pfam" id="PF10506"/>
    </source>
</evidence>
<feature type="region of interest" description="Disordered" evidence="2">
    <location>
        <begin position="220"/>
        <end position="239"/>
    </location>
</feature>
<feature type="compositionally biased region" description="Polar residues" evidence="2">
    <location>
        <begin position="220"/>
        <end position="235"/>
    </location>
</feature>
<gene>
    <name evidence="4" type="ORF">HERILL_LOCUS7966</name>
</gene>
<feature type="region of interest" description="Disordered" evidence="2">
    <location>
        <begin position="137"/>
        <end position="190"/>
    </location>
</feature>
<proteinExistence type="predicted"/>
<evidence type="ECO:0000256" key="1">
    <source>
        <dbReference type="SAM" id="Coils"/>
    </source>
</evidence>
<reference evidence="4 5" key="1">
    <citation type="submission" date="2020-11" db="EMBL/GenBank/DDBJ databases">
        <authorList>
            <person name="Wallbank WR R."/>
            <person name="Pardo Diaz C."/>
            <person name="Kozak K."/>
            <person name="Martin S."/>
            <person name="Jiggins C."/>
            <person name="Moest M."/>
            <person name="Warren A I."/>
            <person name="Generalovic N T."/>
            <person name="Byers J.R.P. K."/>
            <person name="Montejo-Kovacevich G."/>
            <person name="Yen C E."/>
        </authorList>
    </citation>
    <scope>NUCLEOTIDE SEQUENCE [LARGE SCALE GENOMIC DNA]</scope>
</reference>
<evidence type="ECO:0000313" key="5">
    <source>
        <dbReference type="Proteomes" id="UP000594454"/>
    </source>
</evidence>
<name>A0A7R8YTJ9_HERIL</name>
<dbReference type="InterPro" id="IPR019536">
    <property type="entry name" value="USHBP1_PDZ-bd"/>
</dbReference>
<feature type="coiled-coil region" evidence="1">
    <location>
        <begin position="349"/>
        <end position="376"/>
    </location>
</feature>
<keyword evidence="5" id="KW-1185">Reference proteome</keyword>
<accession>A0A7R8YTJ9</accession>
<organism evidence="4 5">
    <name type="scientific">Hermetia illucens</name>
    <name type="common">Black soldier fly</name>
    <dbReference type="NCBI Taxonomy" id="343691"/>
    <lineage>
        <taxon>Eukaryota</taxon>
        <taxon>Metazoa</taxon>
        <taxon>Ecdysozoa</taxon>
        <taxon>Arthropoda</taxon>
        <taxon>Hexapoda</taxon>
        <taxon>Insecta</taxon>
        <taxon>Pterygota</taxon>
        <taxon>Neoptera</taxon>
        <taxon>Endopterygota</taxon>
        <taxon>Diptera</taxon>
        <taxon>Brachycera</taxon>
        <taxon>Stratiomyomorpha</taxon>
        <taxon>Stratiomyidae</taxon>
        <taxon>Hermetiinae</taxon>
        <taxon>Hermetia</taxon>
    </lineage>
</organism>
<dbReference type="PANTHER" id="PTHR23347">
    <property type="entry name" value="COLORECTAL MUTANT CANCER PROTEIN MCC PROTEIN -RELATED"/>
    <property type="match status" value="1"/>
</dbReference>
<dbReference type="OrthoDB" id="6256369at2759"/>
<dbReference type="EMBL" id="LR899011">
    <property type="protein sequence ID" value="CAD7085102.1"/>
    <property type="molecule type" value="Genomic_DNA"/>
</dbReference>
<evidence type="ECO:0000313" key="4">
    <source>
        <dbReference type="EMBL" id="CAD7085102.1"/>
    </source>
</evidence>
<dbReference type="InParanoid" id="A0A7R8YTJ9"/>
<dbReference type="InterPro" id="IPR040171">
    <property type="entry name" value="USBP1-like"/>
</dbReference>
<keyword evidence="1" id="KW-0175">Coiled coil</keyword>
<dbReference type="AlphaFoldDB" id="A0A7R8YTJ9"/>